<dbReference type="HAMAP" id="MF_00267">
    <property type="entry name" value="MinC"/>
    <property type="match status" value="1"/>
</dbReference>
<dbReference type="InterPro" id="IPR007874">
    <property type="entry name" value="MinC_N"/>
</dbReference>
<keyword evidence="2 6" id="KW-0132">Cell division</keyword>
<evidence type="ECO:0000259" key="7">
    <source>
        <dbReference type="Pfam" id="PF03775"/>
    </source>
</evidence>
<dbReference type="Pfam" id="PF05209">
    <property type="entry name" value="MinC_N"/>
    <property type="match status" value="1"/>
</dbReference>
<evidence type="ECO:0000256" key="2">
    <source>
        <dbReference type="ARBA" id="ARBA00022618"/>
    </source>
</evidence>
<dbReference type="PANTHER" id="PTHR34108:SF1">
    <property type="entry name" value="SEPTUM SITE-DETERMINING PROTEIN MINC"/>
    <property type="match status" value="1"/>
</dbReference>
<organism evidence="9 10">
    <name type="scientific">Neoasaia chiangmaiensis</name>
    <dbReference type="NCBI Taxonomy" id="320497"/>
    <lineage>
        <taxon>Bacteria</taxon>
        <taxon>Pseudomonadati</taxon>
        <taxon>Pseudomonadota</taxon>
        <taxon>Alphaproteobacteria</taxon>
        <taxon>Acetobacterales</taxon>
        <taxon>Acetobacteraceae</taxon>
        <taxon>Neoasaia</taxon>
    </lineage>
</organism>
<evidence type="ECO:0000256" key="3">
    <source>
        <dbReference type="ARBA" id="ARBA00023210"/>
    </source>
</evidence>
<dbReference type="InterPro" id="IPR013033">
    <property type="entry name" value="MinC"/>
</dbReference>
<dbReference type="GO" id="GO:0051302">
    <property type="term" value="P:regulation of cell division"/>
    <property type="evidence" value="ECO:0007669"/>
    <property type="project" value="InterPro"/>
</dbReference>
<comment type="similarity">
    <text evidence="1 6">Belongs to the MinC family.</text>
</comment>
<dbReference type="Gene3D" id="3.30.70.260">
    <property type="match status" value="1"/>
</dbReference>
<dbReference type="KEGG" id="nch:A0U93_14560"/>
<keyword evidence="10" id="KW-1185">Reference proteome</keyword>
<dbReference type="GO" id="GO:0000917">
    <property type="term" value="P:division septum assembly"/>
    <property type="evidence" value="ECO:0007669"/>
    <property type="project" value="UniProtKB-KW"/>
</dbReference>
<dbReference type="RefSeq" id="WP_077807993.1">
    <property type="nucleotide sequence ID" value="NZ_BJXS01000001.1"/>
</dbReference>
<dbReference type="AlphaFoldDB" id="A0A1U9KSY1"/>
<evidence type="ECO:0000256" key="1">
    <source>
        <dbReference type="ARBA" id="ARBA00006291"/>
    </source>
</evidence>
<dbReference type="InterPro" id="IPR016098">
    <property type="entry name" value="CAP/MinC_C"/>
</dbReference>
<keyword evidence="4 6" id="KW-0131">Cell cycle</keyword>
<keyword evidence="3 6" id="KW-0717">Septation</keyword>
<comment type="subunit">
    <text evidence="6">Interacts with MinD and FtsZ.</text>
</comment>
<dbReference type="GO" id="GO:1901891">
    <property type="term" value="P:regulation of cell septum assembly"/>
    <property type="evidence" value="ECO:0007669"/>
    <property type="project" value="InterPro"/>
</dbReference>
<reference evidence="9 10" key="1">
    <citation type="submission" date="2016-03" db="EMBL/GenBank/DDBJ databases">
        <title>Acetic acid bacteria sequencing.</title>
        <authorList>
            <person name="Brandt J."/>
            <person name="Jakob F."/>
            <person name="Vogel R.F."/>
        </authorList>
    </citation>
    <scope>NUCLEOTIDE SEQUENCE [LARGE SCALE GENOMIC DNA]</scope>
    <source>
        <strain evidence="9 10">NBRC 101099</strain>
    </source>
</reference>
<dbReference type="InterPro" id="IPR036145">
    <property type="entry name" value="MinC_C_sf"/>
</dbReference>
<feature type="domain" description="Septum formation inhibitor MinC C-terminal" evidence="7">
    <location>
        <begin position="147"/>
        <end position="247"/>
    </location>
</feature>
<evidence type="ECO:0000313" key="10">
    <source>
        <dbReference type="Proteomes" id="UP000188604"/>
    </source>
</evidence>
<dbReference type="PANTHER" id="PTHR34108">
    <property type="entry name" value="SEPTUM SITE-DETERMINING PROTEIN MINC"/>
    <property type="match status" value="1"/>
</dbReference>
<evidence type="ECO:0000256" key="5">
    <source>
        <dbReference type="ARBA" id="ARBA00025606"/>
    </source>
</evidence>
<accession>A0A1U9KSY1</accession>
<dbReference type="GO" id="GO:0000902">
    <property type="term" value="P:cell morphogenesis"/>
    <property type="evidence" value="ECO:0007669"/>
    <property type="project" value="InterPro"/>
</dbReference>
<dbReference type="Pfam" id="PF03775">
    <property type="entry name" value="MinC_C"/>
    <property type="match status" value="1"/>
</dbReference>
<evidence type="ECO:0000256" key="6">
    <source>
        <dbReference type="HAMAP-Rule" id="MF_00267"/>
    </source>
</evidence>
<dbReference type="EMBL" id="CP014691">
    <property type="protein sequence ID" value="AQS88936.1"/>
    <property type="molecule type" value="Genomic_DNA"/>
</dbReference>
<evidence type="ECO:0000259" key="8">
    <source>
        <dbReference type="Pfam" id="PF05209"/>
    </source>
</evidence>
<dbReference type="OrthoDB" id="9794530at2"/>
<evidence type="ECO:0000313" key="9">
    <source>
        <dbReference type="EMBL" id="AQS88936.1"/>
    </source>
</evidence>
<gene>
    <name evidence="6" type="primary">minC</name>
    <name evidence="9" type="ORF">A0U93_14560</name>
</gene>
<dbReference type="SUPFAM" id="SSF63848">
    <property type="entry name" value="Cell-division inhibitor MinC, C-terminal domain"/>
    <property type="match status" value="1"/>
</dbReference>
<protein>
    <recommendedName>
        <fullName evidence="6">Probable septum site-determining protein MinC</fullName>
    </recommendedName>
</protein>
<proteinExistence type="inferred from homology"/>
<dbReference type="STRING" id="320497.A0U93_14560"/>
<name>A0A1U9KSY1_9PROT</name>
<dbReference type="Gene3D" id="2.160.20.70">
    <property type="match status" value="1"/>
</dbReference>
<feature type="domain" description="Septum formation inhibitor MinC N-terminal" evidence="8">
    <location>
        <begin position="26"/>
        <end position="90"/>
    </location>
</feature>
<dbReference type="InterPro" id="IPR005526">
    <property type="entry name" value="Septum_form_inhib_MinC_C"/>
</dbReference>
<sequence>MSSSPLHAATGTTPAPDAPIQIRARGRSFLALVLSPERPLSNWLESLDAQIARSAAFFAGKPVILDLALLHADDEGLDTLQARLIERGIRIIGVEGGNPEWPALAQWDMPTGLEGGRASGAVDIPETTEAISPVDTPKSVSNGETRIVDASIRSGQSIMHMTGDLVVIGSVASGAEVVASGSIHVYGSLRGRAVAGVGGQTGARIFATRTHAELLAVDGYYMTAEEMEAGLVGLATQALLVDDRIVVQKIG</sequence>
<comment type="function">
    <text evidence="5 6">Cell division inhibitor that blocks the formation of polar Z ring septums. Rapidly oscillates between the poles of the cell to destabilize FtsZ filaments that have formed before they mature into polar Z rings. Prevents FtsZ polymerization.</text>
</comment>
<evidence type="ECO:0000256" key="4">
    <source>
        <dbReference type="ARBA" id="ARBA00023306"/>
    </source>
</evidence>
<dbReference type="NCBIfam" id="TIGR01222">
    <property type="entry name" value="minC"/>
    <property type="match status" value="1"/>
</dbReference>
<dbReference type="Proteomes" id="UP000188604">
    <property type="component" value="Chromosome"/>
</dbReference>